<name>A0A7K1Y7U9_9SPHI</name>
<evidence type="ECO:0000256" key="1">
    <source>
        <dbReference type="SAM" id="SignalP"/>
    </source>
</evidence>
<dbReference type="InterPro" id="IPR036761">
    <property type="entry name" value="TTHA0802/YceI-like_sf"/>
</dbReference>
<sequence length="199" mass="22369">MIKKSVIVLVLALLQFSSYSQQVYRLDIKKSKILWNTRNAMGAHRGYLLFNSGSLNYSEKNEPVTGSFSMNMNSIRSTDHAEAADNQEVDNELRTPGFLNIDKYPAATINVTQIVRTGGDIYKVTDDLIIKGITKPIEFTSKITQKGTIIQAAAELTINRLKWNINLQPEAKSWDFYAAIKDKMIEGEIPVTLNLVLVK</sequence>
<dbReference type="AlphaFoldDB" id="A0A7K1Y7U9"/>
<dbReference type="SMART" id="SM00867">
    <property type="entry name" value="YceI"/>
    <property type="match status" value="1"/>
</dbReference>
<dbReference type="PANTHER" id="PTHR34406">
    <property type="entry name" value="PROTEIN YCEI"/>
    <property type="match status" value="1"/>
</dbReference>
<reference evidence="3 4" key="1">
    <citation type="submission" date="2019-11" db="EMBL/GenBank/DDBJ databases">
        <title>Pedobacter sp. HMF7647 Genome sequencing and assembly.</title>
        <authorList>
            <person name="Kang H."/>
            <person name="Kim H."/>
            <person name="Joh K."/>
        </authorList>
    </citation>
    <scope>NUCLEOTIDE SEQUENCE [LARGE SCALE GENOMIC DNA]</scope>
    <source>
        <strain evidence="3 4">HMF7647</strain>
    </source>
</reference>
<protein>
    <recommendedName>
        <fullName evidence="2">Lipid/polyisoprenoid-binding YceI-like domain-containing protein</fullName>
    </recommendedName>
</protein>
<proteinExistence type="predicted"/>
<organism evidence="3 4">
    <name type="scientific">Hufsiella arboris</name>
    <dbReference type="NCBI Taxonomy" id="2695275"/>
    <lineage>
        <taxon>Bacteria</taxon>
        <taxon>Pseudomonadati</taxon>
        <taxon>Bacteroidota</taxon>
        <taxon>Sphingobacteriia</taxon>
        <taxon>Sphingobacteriales</taxon>
        <taxon>Sphingobacteriaceae</taxon>
        <taxon>Hufsiella</taxon>
    </lineage>
</organism>
<keyword evidence="1" id="KW-0732">Signal</keyword>
<dbReference type="InterPro" id="IPR007372">
    <property type="entry name" value="Lipid/polyisoprenoid-bd_YceI"/>
</dbReference>
<gene>
    <name evidence="3" type="ORF">GS399_04085</name>
</gene>
<evidence type="ECO:0000313" key="4">
    <source>
        <dbReference type="Proteomes" id="UP000466586"/>
    </source>
</evidence>
<feature type="domain" description="Lipid/polyisoprenoid-binding YceI-like" evidence="2">
    <location>
        <begin position="23"/>
        <end position="198"/>
    </location>
</feature>
<accession>A0A7K1Y7U9</accession>
<evidence type="ECO:0000313" key="3">
    <source>
        <dbReference type="EMBL" id="MXV50138.1"/>
    </source>
</evidence>
<feature type="chain" id="PRO_5029462740" description="Lipid/polyisoprenoid-binding YceI-like domain-containing protein" evidence="1">
    <location>
        <begin position="21"/>
        <end position="199"/>
    </location>
</feature>
<feature type="signal peptide" evidence="1">
    <location>
        <begin position="1"/>
        <end position="20"/>
    </location>
</feature>
<dbReference type="Gene3D" id="2.40.128.110">
    <property type="entry name" value="Lipid/polyisoprenoid-binding, YceI-like"/>
    <property type="match status" value="1"/>
</dbReference>
<comment type="caution">
    <text evidence="3">The sequence shown here is derived from an EMBL/GenBank/DDBJ whole genome shotgun (WGS) entry which is preliminary data.</text>
</comment>
<dbReference type="EMBL" id="WVHT01000002">
    <property type="protein sequence ID" value="MXV50138.1"/>
    <property type="molecule type" value="Genomic_DNA"/>
</dbReference>
<dbReference type="SUPFAM" id="SSF101874">
    <property type="entry name" value="YceI-like"/>
    <property type="match status" value="1"/>
</dbReference>
<keyword evidence="4" id="KW-1185">Reference proteome</keyword>
<dbReference type="PANTHER" id="PTHR34406:SF1">
    <property type="entry name" value="PROTEIN YCEI"/>
    <property type="match status" value="1"/>
</dbReference>
<dbReference type="Proteomes" id="UP000466586">
    <property type="component" value="Unassembled WGS sequence"/>
</dbReference>
<dbReference type="RefSeq" id="WP_160843321.1">
    <property type="nucleotide sequence ID" value="NZ_WVHT01000002.1"/>
</dbReference>
<dbReference type="Pfam" id="PF04264">
    <property type="entry name" value="YceI"/>
    <property type="match status" value="1"/>
</dbReference>
<evidence type="ECO:0000259" key="2">
    <source>
        <dbReference type="SMART" id="SM00867"/>
    </source>
</evidence>